<dbReference type="PANTHER" id="PTHR46401">
    <property type="entry name" value="GLYCOSYLTRANSFERASE WBBK-RELATED"/>
    <property type="match status" value="1"/>
</dbReference>
<evidence type="ECO:0000259" key="3">
    <source>
        <dbReference type="Pfam" id="PF13439"/>
    </source>
</evidence>
<proteinExistence type="predicted"/>
<evidence type="ECO:0000259" key="2">
    <source>
        <dbReference type="Pfam" id="PF00534"/>
    </source>
</evidence>
<dbReference type="Gene3D" id="3.40.50.2000">
    <property type="entry name" value="Glycogen Phosphorylase B"/>
    <property type="match status" value="2"/>
</dbReference>
<dbReference type="CDD" id="cd03801">
    <property type="entry name" value="GT4_PimA-like"/>
    <property type="match status" value="1"/>
</dbReference>
<dbReference type="EMBL" id="CP071446">
    <property type="protein sequence ID" value="QTA38563.1"/>
    <property type="molecule type" value="Genomic_DNA"/>
</dbReference>
<protein>
    <submittedName>
        <fullName evidence="4">Glycosyltransferase family 4 protein</fullName>
    </submittedName>
</protein>
<sequence>MIILMASADNPYINNIGGKHVHLLLLEKSLRKLGVNVETKYYQMSSLKRKLLMIFKSALAVYSKRERIISSIEIIRDFYKKQDYSNFDIVNPHDTLSASAINHRKIVLTIHGYFPRELLDYSNFSENTKEKIFNFAVKYEKIGVEKAKHIIAVDTRIKNYLVKELGVDKKKITVIYNAVDIDNFSPVNESEKKRLRRYLGLETDKYIVLIPRRFVPKNGVQYAAEAVKIINASLVGKQLFFIFSGRGLLENELRSRLSKFSNVIITRLSHNEIVKYYKASDIVLIPSITSNDVEEATSLSMLEGMSTGKIVICTNIGGMKEVIKDGINGFLIPQKSPEAIAEKIEYVINHYHELEEIRRNARGYVISHHSPEEHAEKFLEVYKKIFRI</sequence>
<dbReference type="InterPro" id="IPR001296">
    <property type="entry name" value="Glyco_trans_1"/>
</dbReference>
<name>A0ABX7S7J2_9BACT</name>
<feature type="domain" description="Glycosyltransferase subfamily 4-like N-terminal" evidence="3">
    <location>
        <begin position="16"/>
        <end position="182"/>
    </location>
</feature>
<dbReference type="PANTHER" id="PTHR46401:SF2">
    <property type="entry name" value="GLYCOSYLTRANSFERASE WBBK-RELATED"/>
    <property type="match status" value="1"/>
</dbReference>
<dbReference type="SUPFAM" id="SSF53756">
    <property type="entry name" value="UDP-Glycosyltransferase/glycogen phosphorylase"/>
    <property type="match status" value="1"/>
</dbReference>
<gene>
    <name evidence="4" type="ORF">JYK00_03355</name>
</gene>
<dbReference type="InterPro" id="IPR028098">
    <property type="entry name" value="Glyco_trans_4-like_N"/>
</dbReference>
<accession>A0ABX7S7J2</accession>
<dbReference type="Pfam" id="PF00534">
    <property type="entry name" value="Glycos_transf_1"/>
    <property type="match status" value="1"/>
</dbReference>
<dbReference type="Pfam" id="PF13439">
    <property type="entry name" value="Glyco_transf_4"/>
    <property type="match status" value="1"/>
</dbReference>
<keyword evidence="5" id="KW-1185">Reference proteome</keyword>
<evidence type="ECO:0000313" key="4">
    <source>
        <dbReference type="EMBL" id="QTA38563.1"/>
    </source>
</evidence>
<dbReference type="RefSeq" id="WP_207567280.1">
    <property type="nucleotide sequence ID" value="NZ_CP071446.1"/>
</dbReference>
<dbReference type="Proteomes" id="UP000671862">
    <property type="component" value="Chromosome"/>
</dbReference>
<organism evidence="4 5">
    <name type="scientific">Thermosipho ferrireducens</name>
    <dbReference type="NCBI Taxonomy" id="2571116"/>
    <lineage>
        <taxon>Bacteria</taxon>
        <taxon>Thermotogati</taxon>
        <taxon>Thermotogota</taxon>
        <taxon>Thermotogae</taxon>
        <taxon>Thermotogales</taxon>
        <taxon>Fervidobacteriaceae</taxon>
        <taxon>Thermosipho</taxon>
    </lineage>
</organism>
<keyword evidence="1" id="KW-0808">Transferase</keyword>
<evidence type="ECO:0000313" key="5">
    <source>
        <dbReference type="Proteomes" id="UP000671862"/>
    </source>
</evidence>
<feature type="domain" description="Glycosyl transferase family 1" evidence="2">
    <location>
        <begin position="192"/>
        <end position="362"/>
    </location>
</feature>
<evidence type="ECO:0000256" key="1">
    <source>
        <dbReference type="ARBA" id="ARBA00022679"/>
    </source>
</evidence>
<reference evidence="4 5" key="1">
    <citation type="submission" date="2021-03" db="EMBL/GenBank/DDBJ databases">
        <title>Thermosipho ferrireducens sp.nov., an anaerobic thermophilic iron-reducing bacterium isolated from a deep-sea hydrothermal sulfide deposits.</title>
        <authorList>
            <person name="Zeng X."/>
            <person name="Chen Y."/>
            <person name="Shao Z."/>
        </authorList>
    </citation>
    <scope>NUCLEOTIDE SEQUENCE [LARGE SCALE GENOMIC DNA]</scope>
    <source>
        <strain evidence="4 5">JL129W03</strain>
    </source>
</reference>